<dbReference type="AlphaFoldDB" id="A0A2P6RV05"/>
<feature type="transmembrane region" description="Helical" evidence="1">
    <location>
        <begin position="20"/>
        <end position="44"/>
    </location>
</feature>
<keyword evidence="1" id="KW-1133">Transmembrane helix</keyword>
<keyword evidence="1" id="KW-0812">Transmembrane</keyword>
<organism evidence="2 3">
    <name type="scientific">Rosa chinensis</name>
    <name type="common">China rose</name>
    <dbReference type="NCBI Taxonomy" id="74649"/>
    <lineage>
        <taxon>Eukaryota</taxon>
        <taxon>Viridiplantae</taxon>
        <taxon>Streptophyta</taxon>
        <taxon>Embryophyta</taxon>
        <taxon>Tracheophyta</taxon>
        <taxon>Spermatophyta</taxon>
        <taxon>Magnoliopsida</taxon>
        <taxon>eudicotyledons</taxon>
        <taxon>Gunneridae</taxon>
        <taxon>Pentapetalae</taxon>
        <taxon>rosids</taxon>
        <taxon>fabids</taxon>
        <taxon>Rosales</taxon>
        <taxon>Rosaceae</taxon>
        <taxon>Rosoideae</taxon>
        <taxon>Rosoideae incertae sedis</taxon>
        <taxon>Rosa</taxon>
    </lineage>
</organism>
<gene>
    <name evidence="2" type="ORF">RchiOBHm_Chr2g0131291</name>
</gene>
<evidence type="ECO:0000256" key="1">
    <source>
        <dbReference type="SAM" id="Phobius"/>
    </source>
</evidence>
<feature type="transmembrane region" description="Helical" evidence="1">
    <location>
        <begin position="50"/>
        <end position="70"/>
    </location>
</feature>
<dbReference type="STRING" id="74649.A0A2P6RV05"/>
<dbReference type="Proteomes" id="UP000238479">
    <property type="component" value="Chromosome 2"/>
</dbReference>
<keyword evidence="3" id="KW-1185">Reference proteome</keyword>
<protein>
    <submittedName>
        <fullName evidence="2">Uncharacterized protein</fullName>
    </submittedName>
</protein>
<sequence>MTCCSSLRKFLLMADLLRALCVYVFGFEEILIGLCICQVAVIYFHDEFTMLKGVGLFTIILGVSLFNWYITLNH</sequence>
<comment type="caution">
    <text evidence="2">The sequence shown here is derived from an EMBL/GenBank/DDBJ whole genome shotgun (WGS) entry which is preliminary data.</text>
</comment>
<evidence type="ECO:0000313" key="3">
    <source>
        <dbReference type="Proteomes" id="UP000238479"/>
    </source>
</evidence>
<dbReference type="Gramene" id="PRQ50265">
    <property type="protein sequence ID" value="PRQ50265"/>
    <property type="gene ID" value="RchiOBHm_Chr2g0131291"/>
</dbReference>
<accession>A0A2P6RV05</accession>
<name>A0A2P6RV05_ROSCH</name>
<keyword evidence="1" id="KW-0472">Membrane</keyword>
<reference evidence="2 3" key="1">
    <citation type="journal article" date="2018" name="Nat. Genet.">
        <title>The Rosa genome provides new insights in the design of modern roses.</title>
        <authorList>
            <person name="Bendahmane M."/>
        </authorList>
    </citation>
    <scope>NUCLEOTIDE SEQUENCE [LARGE SCALE GENOMIC DNA]</scope>
    <source>
        <strain evidence="3">cv. Old Blush</strain>
    </source>
</reference>
<proteinExistence type="predicted"/>
<evidence type="ECO:0000313" key="2">
    <source>
        <dbReference type="EMBL" id="PRQ50265.1"/>
    </source>
</evidence>
<dbReference type="EMBL" id="PDCK01000040">
    <property type="protein sequence ID" value="PRQ50265.1"/>
    <property type="molecule type" value="Genomic_DNA"/>
</dbReference>